<evidence type="ECO:0000256" key="5">
    <source>
        <dbReference type="ARBA" id="ARBA00023002"/>
    </source>
</evidence>
<reference evidence="9 10" key="1">
    <citation type="submission" date="2015-06" db="EMBL/GenBank/DDBJ databases">
        <title>Draft genome of the ant-associated black yeast Phialophora attae CBS 131958.</title>
        <authorList>
            <person name="Moreno L.F."/>
            <person name="Stielow B.J."/>
            <person name="de Hoog S."/>
            <person name="Vicente V.A."/>
            <person name="Weiss V.A."/>
            <person name="de Vries M."/>
            <person name="Cruz L.M."/>
            <person name="Souza E.M."/>
        </authorList>
    </citation>
    <scope>NUCLEOTIDE SEQUENCE [LARGE SCALE GENOMIC DNA]</scope>
    <source>
        <strain evidence="9 10">CBS 131958</strain>
    </source>
</reference>
<comment type="cofactor">
    <cofactor evidence="1 7">
        <name>Zn(2+)</name>
        <dbReference type="ChEBI" id="CHEBI:29105"/>
    </cofactor>
</comment>
<dbReference type="InterPro" id="IPR020843">
    <property type="entry name" value="ER"/>
</dbReference>
<evidence type="ECO:0000256" key="7">
    <source>
        <dbReference type="RuleBase" id="RU361277"/>
    </source>
</evidence>
<organism evidence="9 10">
    <name type="scientific">Cyphellophora attinorum</name>
    <dbReference type="NCBI Taxonomy" id="1664694"/>
    <lineage>
        <taxon>Eukaryota</taxon>
        <taxon>Fungi</taxon>
        <taxon>Dikarya</taxon>
        <taxon>Ascomycota</taxon>
        <taxon>Pezizomycotina</taxon>
        <taxon>Eurotiomycetes</taxon>
        <taxon>Chaetothyriomycetidae</taxon>
        <taxon>Chaetothyriales</taxon>
        <taxon>Cyphellophoraceae</taxon>
        <taxon>Cyphellophora</taxon>
    </lineage>
</organism>
<dbReference type="FunFam" id="3.40.50.720:FF:000039">
    <property type="entry name" value="Alcohol dehydrogenase AdhP"/>
    <property type="match status" value="1"/>
</dbReference>
<dbReference type="Proteomes" id="UP000038010">
    <property type="component" value="Unassembled WGS sequence"/>
</dbReference>
<evidence type="ECO:0000313" key="10">
    <source>
        <dbReference type="Proteomes" id="UP000038010"/>
    </source>
</evidence>
<evidence type="ECO:0000256" key="2">
    <source>
        <dbReference type="ARBA" id="ARBA00008072"/>
    </source>
</evidence>
<keyword evidence="4 7" id="KW-0862">Zinc</keyword>
<dbReference type="InterPro" id="IPR013154">
    <property type="entry name" value="ADH-like_N"/>
</dbReference>
<dbReference type="STRING" id="1664694.A0A0N1NZH6"/>
<dbReference type="PANTHER" id="PTHR42940">
    <property type="entry name" value="ALCOHOL DEHYDROGENASE 1-RELATED"/>
    <property type="match status" value="1"/>
</dbReference>
<dbReference type="GO" id="GO:0004022">
    <property type="term" value="F:alcohol dehydrogenase (NAD+) activity"/>
    <property type="evidence" value="ECO:0007669"/>
    <property type="project" value="TreeGrafter"/>
</dbReference>
<dbReference type="PROSITE" id="PS00059">
    <property type="entry name" value="ADH_ZINC"/>
    <property type="match status" value="1"/>
</dbReference>
<dbReference type="OrthoDB" id="1560166at2759"/>
<dbReference type="GO" id="GO:0008270">
    <property type="term" value="F:zinc ion binding"/>
    <property type="evidence" value="ECO:0007669"/>
    <property type="project" value="InterPro"/>
</dbReference>
<name>A0A0N1NZH6_9EURO</name>
<dbReference type="VEuPathDB" id="FungiDB:AB675_11986"/>
<dbReference type="Pfam" id="PF08240">
    <property type="entry name" value="ADH_N"/>
    <property type="match status" value="1"/>
</dbReference>
<dbReference type="PANTHER" id="PTHR42940:SF8">
    <property type="entry name" value="VACUOLAR PROTEIN SORTING-ASSOCIATED PROTEIN 11"/>
    <property type="match status" value="1"/>
</dbReference>
<dbReference type="SUPFAM" id="SSF51735">
    <property type="entry name" value="NAD(P)-binding Rossmann-fold domains"/>
    <property type="match status" value="1"/>
</dbReference>
<comment type="caution">
    <text evidence="9">The sequence shown here is derived from an EMBL/GenBank/DDBJ whole genome shotgun (WGS) entry which is preliminary data.</text>
</comment>
<dbReference type="Gene3D" id="3.40.50.720">
    <property type="entry name" value="NAD(P)-binding Rossmann-like Domain"/>
    <property type="match status" value="1"/>
</dbReference>
<protein>
    <submittedName>
        <fullName evidence="9">Alcohol dehydrogenase</fullName>
    </submittedName>
</protein>
<dbReference type="InterPro" id="IPR013149">
    <property type="entry name" value="ADH-like_C"/>
</dbReference>
<evidence type="ECO:0000256" key="1">
    <source>
        <dbReference type="ARBA" id="ARBA00001947"/>
    </source>
</evidence>
<evidence type="ECO:0000313" key="9">
    <source>
        <dbReference type="EMBL" id="KPI38396.1"/>
    </source>
</evidence>
<feature type="domain" description="Enoyl reductase (ER)" evidence="8">
    <location>
        <begin position="9"/>
        <end position="344"/>
    </location>
</feature>
<dbReference type="Gene3D" id="3.90.180.10">
    <property type="entry name" value="Medium-chain alcohol dehydrogenases, catalytic domain"/>
    <property type="match status" value="1"/>
</dbReference>
<dbReference type="SMART" id="SM00829">
    <property type="entry name" value="PKS_ER"/>
    <property type="match status" value="1"/>
</dbReference>
<evidence type="ECO:0000256" key="6">
    <source>
        <dbReference type="ARBA" id="ARBA00023027"/>
    </source>
</evidence>
<sequence length="346" mass="36875">MATMKAAQFHPDSMKISLETIPIPEPKADEILVKTISAGLCHSDLMVLDGSLPVQSTVPVTIGHEAVGEIVSLGSSVKGFSVGDTIGFLNAWHACWECEGCSRHYAQCSGGEFKMQGWALDGFMQEYCIVDHKTAFVLPKDLDATKAAPLTCAGITAFNAVRRPNLKEGQWLGVVGCGGLGQLAVRYAKAHNLRVIAIDIDDTILSHATAAGVEHTFNSRTTPTPDLITTVKSLTGGGLHAVAVFTAVKAGYAIAPKLLRLGGQLVCVGCPGEDVEINAMSVALSMYSVVGANNMATPSQLRECAEFTAKHGIDPPMQFFKIEQIEEMVEIMEKGKLGGNRLVVQY</sequence>
<dbReference type="SUPFAM" id="SSF50129">
    <property type="entry name" value="GroES-like"/>
    <property type="match status" value="1"/>
</dbReference>
<proteinExistence type="inferred from homology"/>
<dbReference type="InterPro" id="IPR002328">
    <property type="entry name" value="ADH_Zn_CS"/>
</dbReference>
<keyword evidence="5" id="KW-0560">Oxidoreductase</keyword>
<evidence type="ECO:0000256" key="4">
    <source>
        <dbReference type="ARBA" id="ARBA00022833"/>
    </source>
</evidence>
<dbReference type="RefSeq" id="XP_017998359.1">
    <property type="nucleotide sequence ID" value="XM_018140879.1"/>
</dbReference>
<evidence type="ECO:0000256" key="3">
    <source>
        <dbReference type="ARBA" id="ARBA00022723"/>
    </source>
</evidence>
<dbReference type="Pfam" id="PF00107">
    <property type="entry name" value="ADH_zinc_N"/>
    <property type="match status" value="1"/>
</dbReference>
<accession>A0A0N1NZH6</accession>
<keyword evidence="3 7" id="KW-0479">Metal-binding</keyword>
<keyword evidence="6" id="KW-0520">NAD</keyword>
<dbReference type="AlphaFoldDB" id="A0A0N1NZH6"/>
<dbReference type="InterPro" id="IPR011032">
    <property type="entry name" value="GroES-like_sf"/>
</dbReference>
<dbReference type="GO" id="GO:0005737">
    <property type="term" value="C:cytoplasm"/>
    <property type="evidence" value="ECO:0007669"/>
    <property type="project" value="TreeGrafter"/>
</dbReference>
<dbReference type="GeneID" id="28732760"/>
<dbReference type="InterPro" id="IPR036291">
    <property type="entry name" value="NAD(P)-bd_dom_sf"/>
</dbReference>
<evidence type="ECO:0000259" key="8">
    <source>
        <dbReference type="SMART" id="SM00829"/>
    </source>
</evidence>
<keyword evidence="10" id="KW-1185">Reference proteome</keyword>
<dbReference type="EMBL" id="LFJN01000019">
    <property type="protein sequence ID" value="KPI38396.1"/>
    <property type="molecule type" value="Genomic_DNA"/>
</dbReference>
<comment type="similarity">
    <text evidence="2 7">Belongs to the zinc-containing alcohol dehydrogenase family.</text>
</comment>
<gene>
    <name evidence="9" type="ORF">AB675_11986</name>
</gene>